<name>A0A927BMY4_STRGL</name>
<dbReference type="EMBL" id="JACWUS010000005">
    <property type="protein sequence ID" value="MBD2829943.1"/>
    <property type="molecule type" value="Genomic_DNA"/>
</dbReference>
<dbReference type="InterPro" id="IPR027417">
    <property type="entry name" value="P-loop_NTPase"/>
</dbReference>
<dbReference type="AlphaFoldDB" id="A0A927BMY4"/>
<dbReference type="Gene3D" id="3.40.50.300">
    <property type="entry name" value="P-loop containing nucleotide triphosphate hydrolases"/>
    <property type="match status" value="1"/>
</dbReference>
<proteinExistence type="predicted"/>
<dbReference type="SUPFAM" id="SSF52540">
    <property type="entry name" value="P-loop containing nucleoside triphosphate hydrolases"/>
    <property type="match status" value="1"/>
</dbReference>
<evidence type="ECO:0000313" key="2">
    <source>
        <dbReference type="EMBL" id="MBD2829943.1"/>
    </source>
</evidence>
<organism evidence="2">
    <name type="scientific">Streptomyces globisporus</name>
    <dbReference type="NCBI Taxonomy" id="1908"/>
    <lineage>
        <taxon>Bacteria</taxon>
        <taxon>Bacillati</taxon>
        <taxon>Actinomycetota</taxon>
        <taxon>Actinomycetes</taxon>
        <taxon>Kitasatosporales</taxon>
        <taxon>Streptomycetaceae</taxon>
        <taxon>Streptomyces</taxon>
    </lineage>
</organism>
<accession>A0A927BMY4</accession>
<sequence>MSRTGKGMLLRNLIVGLGLDPRVNLRLVAGAKPGEHRGYGPICATFFGRRPDRLIALLEGFLKEAYRREAILEEQGRAKFGEMDLDEFPLEILIIDEYKQYANASVRLPDPTDDEGKRTFKACDRIAELLEEIAAFAAALNMTLLISTQDPDANTVPRGYKSNTGARAATRTGGAVQTNAILKDGATGAGMRAHEIPESLPGGAIVDIDGAPGVLIRSYFIEDEKFDGAAEAIRAGLYLREELGRAPGQFVDRIEEYLVEVTGESSSAGGPTGSGRPGRMASATPVERVTVLTHMLDAFAKAGDVDRLRTADLLPLLAALDPGVFGPEALGVERAADGASDQEKKTAAAAYNRAGGRRLAEEIAKVLDGTGRELVTREWSTAPRGRGYYLDELRAAAGLPRNDPCDGPATRRVVAGQGMRRRCDAAADHATASHRPPLVAPPSWPLTCDDVSRRKS</sequence>
<evidence type="ECO:0008006" key="3">
    <source>
        <dbReference type="Google" id="ProtNLM"/>
    </source>
</evidence>
<gene>
    <name evidence="2" type="ORF">ID875_21515</name>
</gene>
<comment type="caution">
    <text evidence="2">The sequence shown here is derived from an EMBL/GenBank/DDBJ whole genome shotgun (WGS) entry which is preliminary data.</text>
</comment>
<evidence type="ECO:0000256" key="1">
    <source>
        <dbReference type="SAM" id="MobiDB-lite"/>
    </source>
</evidence>
<protein>
    <recommendedName>
        <fullName evidence="3">FtsK domain-containing protein</fullName>
    </recommendedName>
</protein>
<feature type="region of interest" description="Disordered" evidence="1">
    <location>
        <begin position="425"/>
        <end position="456"/>
    </location>
</feature>
<reference evidence="2" key="1">
    <citation type="journal article" date="2020" name="PLoS ONE">
        <title>Isolation and characterization of Streptomyces bacteriophages and Streptomyces strains encoding biosynthetic arsenals: Streptomyces strains and phages for antibiotic discovery.</title>
        <authorList>
            <person name="Montano E.T."/>
            <person name="Nideffer J.F."/>
            <person name="Brumage L."/>
            <person name="Erb M."/>
            <person name="Derman A.I."/>
            <person name="Davis J.P."/>
            <person name="Estrada E."/>
            <person name="Fu S."/>
            <person name="Le D."/>
            <person name="Vuppala A."/>
            <person name="Tran C."/>
            <person name="Luterstein E."/>
            <person name="Lakkaraju S."/>
            <person name="Panchagnula S."/>
            <person name="Ren C."/>
            <person name="Doan J."/>
            <person name="Tran S."/>
            <person name="Soriano J."/>
            <person name="Fujita Y."/>
            <person name="Gutala P."/>
            <person name="Fujii Q."/>
            <person name="Lee M."/>
            <person name="Bui A."/>
            <person name="Villarreal C."/>
            <person name="Shing S.R."/>
            <person name="Kim S."/>
            <person name="Freeman D."/>
            <person name="Racha V."/>
            <person name="Ho A."/>
            <person name="Kumar P."/>
            <person name="Falah K."/>
            <person name="Dawson T."/>
            <person name="Enustun E."/>
            <person name="Prichard A."/>
            <person name="Gomez A."/>
            <person name="Khanna K."/>
            <person name="Trigg S."/>
            <person name="Fernandez L."/>
            <person name="Pogliano K."/>
            <person name="Pogliano J."/>
        </authorList>
    </citation>
    <scope>NUCLEOTIDE SEQUENCE</scope>
    <source>
        <strain evidence="2">QF2</strain>
    </source>
</reference>